<keyword evidence="2" id="KW-1185">Reference proteome</keyword>
<accession>A0A1L6MZ86</accession>
<evidence type="ECO:0000313" key="2">
    <source>
        <dbReference type="Proteomes" id="UP000185544"/>
    </source>
</evidence>
<proteinExistence type="predicted"/>
<evidence type="ECO:0000313" key="1">
    <source>
        <dbReference type="EMBL" id="APS00705.1"/>
    </source>
</evidence>
<name>A0A1L6MZ86_9BACT</name>
<dbReference type="AlphaFoldDB" id="A0A1L6MZ86"/>
<protein>
    <submittedName>
        <fullName evidence="1">Uncharacterized protein</fullName>
    </submittedName>
</protein>
<dbReference type="EMBL" id="CP016908">
    <property type="protein sequence ID" value="APS00705.1"/>
    <property type="molecule type" value="Genomic_DNA"/>
</dbReference>
<sequence>MVGAENRIRVGAQVDPETSCCLACESVVLMNIPEEKENFDLLKSLKTRWYYSISIAYRTL</sequence>
<reference evidence="1 2" key="1">
    <citation type="submission" date="2016-08" db="EMBL/GenBank/DDBJ databases">
        <title>Identification and validation of antigenic proteins from Pajaroellobacter abortibovis using de-novo genome sequence assembly and reverse vaccinology.</title>
        <authorList>
            <person name="Welly B.T."/>
            <person name="Miller M.R."/>
            <person name="Stott J.L."/>
            <person name="Blanchard M.T."/>
            <person name="Islas-Trejo A.D."/>
            <person name="O'Rourke S.M."/>
            <person name="Young A.E."/>
            <person name="Medrano J.F."/>
            <person name="Van Eenennaam A.L."/>
        </authorList>
    </citation>
    <scope>NUCLEOTIDE SEQUENCE [LARGE SCALE GENOMIC DNA]</scope>
    <source>
        <strain evidence="1 2">BTF92-0548A/99-0131</strain>
    </source>
</reference>
<dbReference type="Proteomes" id="UP000185544">
    <property type="component" value="Chromosome"/>
</dbReference>
<organism evidence="1 2">
    <name type="scientific">Pajaroellobacter abortibovis</name>
    <dbReference type="NCBI Taxonomy" id="1882918"/>
    <lineage>
        <taxon>Bacteria</taxon>
        <taxon>Pseudomonadati</taxon>
        <taxon>Myxococcota</taxon>
        <taxon>Polyangia</taxon>
        <taxon>Polyangiales</taxon>
        <taxon>Polyangiaceae</taxon>
    </lineage>
</organism>
<dbReference type="KEGG" id="pabo:BCY86_08455"/>
<gene>
    <name evidence="1" type="ORF">BCY86_08455</name>
</gene>